<sequence>MTTHPESSVPTDRIGPWYRRVLLDPLSVAVPIVAGAAVPAALATAGPDRHGPTAAGMVTLLACCWAGLNAGYANSGST</sequence>
<evidence type="ECO:0000313" key="2">
    <source>
        <dbReference type="EMBL" id="NKZ02393.1"/>
    </source>
</evidence>
<comment type="caution">
    <text evidence="2">The sequence shown here is derived from an EMBL/GenBank/DDBJ whole genome shotgun (WGS) entry which is preliminary data.</text>
</comment>
<dbReference type="RefSeq" id="WP_067634201.1">
    <property type="nucleotide sequence ID" value="NZ_JAAXPI010000001.1"/>
</dbReference>
<evidence type="ECO:0000313" key="3">
    <source>
        <dbReference type="Proteomes" id="UP000579250"/>
    </source>
</evidence>
<evidence type="ECO:0000256" key="1">
    <source>
        <dbReference type="SAM" id="Phobius"/>
    </source>
</evidence>
<keyword evidence="1" id="KW-1133">Transmembrane helix</keyword>
<dbReference type="Proteomes" id="UP000579250">
    <property type="component" value="Unassembled WGS sequence"/>
</dbReference>
<feature type="transmembrane region" description="Helical" evidence="1">
    <location>
        <begin position="54"/>
        <end position="73"/>
    </location>
</feature>
<dbReference type="AlphaFoldDB" id="A0A846YWE0"/>
<gene>
    <name evidence="2" type="ORF">HGB48_01255</name>
</gene>
<protein>
    <submittedName>
        <fullName evidence="2">Uncharacterized protein</fullName>
    </submittedName>
</protein>
<reference evidence="2 3" key="1">
    <citation type="submission" date="2020-04" db="EMBL/GenBank/DDBJ databases">
        <title>MicrobeNet Type strains.</title>
        <authorList>
            <person name="Nicholson A.C."/>
        </authorList>
    </citation>
    <scope>NUCLEOTIDE SEQUENCE [LARGE SCALE GENOMIC DNA]</scope>
    <source>
        <strain evidence="2 3">ATCC BAA-277</strain>
    </source>
</reference>
<keyword evidence="1" id="KW-0812">Transmembrane</keyword>
<keyword evidence="1" id="KW-0472">Membrane</keyword>
<accession>A0A846YWE0</accession>
<feature type="transmembrane region" description="Helical" evidence="1">
    <location>
        <begin position="21"/>
        <end position="42"/>
    </location>
</feature>
<keyword evidence="3" id="KW-1185">Reference proteome</keyword>
<dbReference type="EMBL" id="JAAXPI010000001">
    <property type="protein sequence ID" value="NKZ02393.1"/>
    <property type="molecule type" value="Genomic_DNA"/>
</dbReference>
<proteinExistence type="predicted"/>
<name>A0A846YWE0_9ACTN</name>
<organism evidence="2 3">
    <name type="scientific">Actinomadura latina</name>
    <dbReference type="NCBI Taxonomy" id="163603"/>
    <lineage>
        <taxon>Bacteria</taxon>
        <taxon>Bacillati</taxon>
        <taxon>Actinomycetota</taxon>
        <taxon>Actinomycetes</taxon>
        <taxon>Streptosporangiales</taxon>
        <taxon>Thermomonosporaceae</taxon>
        <taxon>Actinomadura</taxon>
    </lineage>
</organism>